<evidence type="ECO:0000313" key="8">
    <source>
        <dbReference type="WBParaSite" id="Gr19_v10_g13815.t1"/>
    </source>
</evidence>
<keyword evidence="7" id="KW-1185">Reference proteome</keyword>
<keyword evidence="3 6" id="KW-0812">Transmembrane</keyword>
<dbReference type="Proteomes" id="UP000887572">
    <property type="component" value="Unplaced"/>
</dbReference>
<dbReference type="WBParaSite" id="Gr19_v10_g13815.t1">
    <property type="protein sequence ID" value="Gr19_v10_g13815.t1"/>
    <property type="gene ID" value="Gr19_v10_g13815"/>
</dbReference>
<dbReference type="Pfam" id="PF02118">
    <property type="entry name" value="Srg"/>
    <property type="match status" value="1"/>
</dbReference>
<dbReference type="GO" id="GO:0007606">
    <property type="term" value="P:sensory perception of chemical stimulus"/>
    <property type="evidence" value="ECO:0007669"/>
    <property type="project" value="UniProtKB-UniRule"/>
</dbReference>
<feature type="transmembrane region" description="Helical" evidence="6">
    <location>
        <begin position="73"/>
        <end position="94"/>
    </location>
</feature>
<keyword evidence="5 6" id="KW-0472">Membrane</keyword>
<accession>A0A914H5C9</accession>
<evidence type="ECO:0000256" key="2">
    <source>
        <dbReference type="ARBA" id="ARBA00005692"/>
    </source>
</evidence>
<comment type="subcellular location">
    <subcellularLocation>
        <location evidence="1">Membrane</location>
        <topology evidence="1">Multi-pass membrane protein</topology>
    </subcellularLocation>
</comment>
<dbReference type="InterPro" id="IPR000609">
    <property type="entry name" value="7TM_GPCR_serpentine_rcpt_Srg"/>
</dbReference>
<name>A0A914H5C9_GLORO</name>
<dbReference type="GO" id="GO:0016020">
    <property type="term" value="C:membrane"/>
    <property type="evidence" value="ECO:0007669"/>
    <property type="project" value="UniProtKB-SubCell"/>
</dbReference>
<keyword evidence="4 6" id="KW-1133">Transmembrane helix</keyword>
<dbReference type="AlphaFoldDB" id="A0A914H5C9"/>
<evidence type="ECO:0000313" key="7">
    <source>
        <dbReference type="Proteomes" id="UP000887572"/>
    </source>
</evidence>
<evidence type="ECO:0000256" key="5">
    <source>
        <dbReference type="ARBA" id="ARBA00023136"/>
    </source>
</evidence>
<sequence length="148" mass="17149">MALYIAQIVAIVRHKKFHNSFFALFVMRAIPDLLYVLNSLYCNRLPSIIGSLLYPIYARLPTCDPKTRALQLVYYPVFMDTGTVVFSSWLLLWASGNFRQQLLKDFGIIRINNVQNDRVDAQEGPRNNNHWARKVSHQLHTSSVHQCQ</sequence>
<evidence type="ECO:0000256" key="3">
    <source>
        <dbReference type="ARBA" id="ARBA00022692"/>
    </source>
</evidence>
<evidence type="ECO:0000256" key="4">
    <source>
        <dbReference type="ARBA" id="ARBA00022989"/>
    </source>
</evidence>
<feature type="transmembrane region" description="Helical" evidence="6">
    <location>
        <begin position="21"/>
        <end position="41"/>
    </location>
</feature>
<protein>
    <recommendedName>
        <fullName evidence="6">Serpentine receptor class gamma</fullName>
    </recommendedName>
</protein>
<evidence type="ECO:0000256" key="1">
    <source>
        <dbReference type="ARBA" id="ARBA00004141"/>
    </source>
</evidence>
<dbReference type="GO" id="GO:0004888">
    <property type="term" value="F:transmembrane signaling receptor activity"/>
    <property type="evidence" value="ECO:0007669"/>
    <property type="project" value="InterPro"/>
</dbReference>
<comment type="caution">
    <text evidence="6">Lacks conserved residue(s) required for the propagation of feature annotation.</text>
</comment>
<proteinExistence type="inferred from homology"/>
<evidence type="ECO:0000256" key="6">
    <source>
        <dbReference type="RuleBase" id="RU280813"/>
    </source>
</evidence>
<reference evidence="8" key="1">
    <citation type="submission" date="2022-11" db="UniProtKB">
        <authorList>
            <consortium name="WormBaseParasite"/>
        </authorList>
    </citation>
    <scope>IDENTIFICATION</scope>
</reference>
<comment type="similarity">
    <text evidence="2 6">Belongs to the nematode receptor-like protein srg family.</text>
</comment>
<organism evidence="7 8">
    <name type="scientific">Globodera rostochiensis</name>
    <name type="common">Golden nematode worm</name>
    <name type="synonym">Heterodera rostochiensis</name>
    <dbReference type="NCBI Taxonomy" id="31243"/>
    <lineage>
        <taxon>Eukaryota</taxon>
        <taxon>Metazoa</taxon>
        <taxon>Ecdysozoa</taxon>
        <taxon>Nematoda</taxon>
        <taxon>Chromadorea</taxon>
        <taxon>Rhabditida</taxon>
        <taxon>Tylenchina</taxon>
        <taxon>Tylenchomorpha</taxon>
        <taxon>Tylenchoidea</taxon>
        <taxon>Heteroderidae</taxon>
        <taxon>Heteroderinae</taxon>
        <taxon>Globodera</taxon>
    </lineage>
</organism>